<dbReference type="PROSITE" id="PS51608">
    <property type="entry name" value="SAM_MT_UBIE"/>
    <property type="match status" value="1"/>
</dbReference>
<dbReference type="Pfam" id="PF01209">
    <property type="entry name" value="Ubie_methyltran"/>
    <property type="match status" value="1"/>
</dbReference>
<feature type="binding site" evidence="5">
    <location>
        <position position="73"/>
    </location>
    <ligand>
        <name>S-adenosyl-L-methionine</name>
        <dbReference type="ChEBI" id="CHEBI:59789"/>
    </ligand>
</feature>
<comment type="catalytic activity">
    <reaction evidence="5">
        <text>a 2-demethylmenaquinol + S-adenosyl-L-methionine = a menaquinol + S-adenosyl-L-homocysteine + H(+)</text>
        <dbReference type="Rhea" id="RHEA:42640"/>
        <dbReference type="Rhea" id="RHEA-COMP:9539"/>
        <dbReference type="Rhea" id="RHEA-COMP:9563"/>
        <dbReference type="ChEBI" id="CHEBI:15378"/>
        <dbReference type="ChEBI" id="CHEBI:18151"/>
        <dbReference type="ChEBI" id="CHEBI:55437"/>
        <dbReference type="ChEBI" id="CHEBI:57856"/>
        <dbReference type="ChEBI" id="CHEBI:59789"/>
        <dbReference type="EC" id="2.1.1.163"/>
    </reaction>
</comment>
<accession>A0A7W8DFV4</accession>
<sequence length="255" mass="28820">MNEEHSKDTSDTSNRQQLPDSEKVQQMFETIAPRYDFLNRLLSGRRDVAWRRKAVACLKWSERSSILDVATGTADVALEIARQTKENVKVVGVDFSDNMLSIGKSKVSASRYSHRINLQLADAQDLPFDEDIFDSSIIAFGIRNVPDRAKALREMVRVVRPGGRVVVLEFTTPDFAPMRALYHFYFFRLLPFIGGMVSGRRDAYEYLPESVIRFPSRDEFCQTMQAAGLEEVTCKNLTFGVACLHVGTVPLSAKQ</sequence>
<dbReference type="CDD" id="cd02440">
    <property type="entry name" value="AdoMet_MTases"/>
    <property type="match status" value="1"/>
</dbReference>
<comment type="caution">
    <text evidence="5">Lacks conserved residue(s) required for the propagation of feature annotation.</text>
</comment>
<evidence type="ECO:0000256" key="4">
    <source>
        <dbReference type="ARBA" id="ARBA00022691"/>
    </source>
</evidence>
<evidence type="ECO:0000256" key="6">
    <source>
        <dbReference type="SAM" id="MobiDB-lite"/>
    </source>
</evidence>
<keyword evidence="1 5" id="KW-0474">Menaquinone biosynthesis</keyword>
<comment type="caution">
    <text evidence="7">The sequence shown here is derived from an EMBL/GenBank/DDBJ whole genome shotgun (WGS) entry which is preliminary data.</text>
</comment>
<dbReference type="GO" id="GO:0008425">
    <property type="term" value="F:2-methoxy-6-polyprenyl-1,4-benzoquinol methyltransferase activity"/>
    <property type="evidence" value="ECO:0007669"/>
    <property type="project" value="TreeGrafter"/>
</dbReference>
<dbReference type="Proteomes" id="UP000528322">
    <property type="component" value="Unassembled WGS sequence"/>
</dbReference>
<gene>
    <name evidence="5" type="primary">menG</name>
    <name evidence="7" type="ORF">HNR37_000018</name>
</gene>
<dbReference type="RefSeq" id="WP_183728045.1">
    <property type="nucleotide sequence ID" value="NZ_JACHID010000001.1"/>
</dbReference>
<keyword evidence="2 5" id="KW-0489">Methyltransferase</keyword>
<dbReference type="SUPFAM" id="SSF53335">
    <property type="entry name" value="S-adenosyl-L-methionine-dependent methyltransferases"/>
    <property type="match status" value="1"/>
</dbReference>
<evidence type="ECO:0000256" key="2">
    <source>
        <dbReference type="ARBA" id="ARBA00022603"/>
    </source>
</evidence>
<dbReference type="AlphaFoldDB" id="A0A7W8DFV4"/>
<dbReference type="PROSITE" id="PS01183">
    <property type="entry name" value="UBIE_1"/>
    <property type="match status" value="1"/>
</dbReference>
<dbReference type="Gene3D" id="3.40.50.150">
    <property type="entry name" value="Vaccinia Virus protein VP39"/>
    <property type="match status" value="1"/>
</dbReference>
<name>A0A7W8DFV4_9BACT</name>
<proteinExistence type="inferred from homology"/>
<feature type="region of interest" description="Disordered" evidence="6">
    <location>
        <begin position="1"/>
        <end position="22"/>
    </location>
</feature>
<organism evidence="7 8">
    <name type="scientific">Desulfurispira natronophila</name>
    <dbReference type="NCBI Taxonomy" id="682562"/>
    <lineage>
        <taxon>Bacteria</taxon>
        <taxon>Pseudomonadati</taxon>
        <taxon>Chrysiogenota</taxon>
        <taxon>Chrysiogenia</taxon>
        <taxon>Chrysiogenales</taxon>
        <taxon>Chrysiogenaceae</taxon>
        <taxon>Desulfurispira</taxon>
    </lineage>
</organism>
<dbReference type="InterPro" id="IPR023576">
    <property type="entry name" value="UbiE/COQ5_MeTrFase_CS"/>
</dbReference>
<comment type="pathway">
    <text evidence="5">Quinol/quinone metabolism; menaquinone biosynthesis; menaquinol from 1,4-dihydroxy-2-naphthoate: step 2/2.</text>
</comment>
<reference evidence="7 8" key="1">
    <citation type="submission" date="2020-08" db="EMBL/GenBank/DDBJ databases">
        <title>Genomic Encyclopedia of Type Strains, Phase IV (KMG-IV): sequencing the most valuable type-strain genomes for metagenomic binning, comparative biology and taxonomic classification.</title>
        <authorList>
            <person name="Goeker M."/>
        </authorList>
    </citation>
    <scope>NUCLEOTIDE SEQUENCE [LARGE SCALE GENOMIC DNA]</scope>
    <source>
        <strain evidence="7 8">DSM 22071</strain>
    </source>
</reference>
<dbReference type="GO" id="GO:0032259">
    <property type="term" value="P:methylation"/>
    <property type="evidence" value="ECO:0007669"/>
    <property type="project" value="UniProtKB-KW"/>
</dbReference>
<evidence type="ECO:0000313" key="7">
    <source>
        <dbReference type="EMBL" id="MBB5020715.1"/>
    </source>
</evidence>
<dbReference type="NCBIfam" id="NF001244">
    <property type="entry name" value="PRK00216.1-5"/>
    <property type="match status" value="1"/>
</dbReference>
<dbReference type="PANTHER" id="PTHR43591:SF24">
    <property type="entry name" value="2-METHOXY-6-POLYPRENYL-1,4-BENZOQUINOL METHYLASE, MITOCHONDRIAL"/>
    <property type="match status" value="1"/>
</dbReference>
<dbReference type="InterPro" id="IPR029063">
    <property type="entry name" value="SAM-dependent_MTases_sf"/>
</dbReference>
<evidence type="ECO:0000256" key="1">
    <source>
        <dbReference type="ARBA" id="ARBA00022428"/>
    </source>
</evidence>
<dbReference type="PANTHER" id="PTHR43591">
    <property type="entry name" value="METHYLTRANSFERASE"/>
    <property type="match status" value="1"/>
</dbReference>
<feature type="binding site" evidence="5">
    <location>
        <position position="94"/>
    </location>
    <ligand>
        <name>S-adenosyl-L-methionine</name>
        <dbReference type="ChEBI" id="CHEBI:59789"/>
    </ligand>
</feature>
<dbReference type="HAMAP" id="MF_01813">
    <property type="entry name" value="MenG_UbiE_methyltr"/>
    <property type="match status" value="1"/>
</dbReference>
<feature type="binding site" evidence="5">
    <location>
        <begin position="122"/>
        <end position="123"/>
    </location>
    <ligand>
        <name>S-adenosyl-L-methionine</name>
        <dbReference type="ChEBI" id="CHEBI:59789"/>
    </ligand>
</feature>
<dbReference type="UniPathway" id="UPA00079">
    <property type="reaction ID" value="UER00169"/>
</dbReference>
<keyword evidence="8" id="KW-1185">Reference proteome</keyword>
<comment type="function">
    <text evidence="5">Methyltransferase required for the conversion of demethylmenaquinol (DMKH2) to menaquinol (MKH2).</text>
</comment>
<evidence type="ECO:0000256" key="3">
    <source>
        <dbReference type="ARBA" id="ARBA00022679"/>
    </source>
</evidence>
<comment type="similarity">
    <text evidence="5">Belongs to the class I-like SAM-binding methyltransferase superfamily. MenG/UbiE family.</text>
</comment>
<dbReference type="InterPro" id="IPR004033">
    <property type="entry name" value="UbiE/COQ5_MeTrFase"/>
</dbReference>
<dbReference type="PROSITE" id="PS01184">
    <property type="entry name" value="UBIE_2"/>
    <property type="match status" value="1"/>
</dbReference>
<dbReference type="NCBIfam" id="TIGR01934">
    <property type="entry name" value="MenG_MenH_UbiE"/>
    <property type="match status" value="1"/>
</dbReference>
<dbReference type="EC" id="2.1.1.163" evidence="5"/>
<dbReference type="EMBL" id="JACHID010000001">
    <property type="protein sequence ID" value="MBB5020715.1"/>
    <property type="molecule type" value="Genomic_DNA"/>
</dbReference>
<keyword evidence="4 5" id="KW-0949">S-adenosyl-L-methionine</keyword>
<protein>
    <recommendedName>
        <fullName evidence="5">Demethylmenaquinone methyltransferase</fullName>
        <ecNumber evidence="5">2.1.1.163</ecNumber>
    </recommendedName>
</protein>
<dbReference type="GO" id="GO:0009234">
    <property type="term" value="P:menaquinone biosynthetic process"/>
    <property type="evidence" value="ECO:0007669"/>
    <property type="project" value="UniProtKB-UniRule"/>
</dbReference>
<evidence type="ECO:0000256" key="5">
    <source>
        <dbReference type="HAMAP-Rule" id="MF_01813"/>
    </source>
</evidence>
<evidence type="ECO:0000313" key="8">
    <source>
        <dbReference type="Proteomes" id="UP000528322"/>
    </source>
</evidence>
<feature type="compositionally biased region" description="Basic and acidic residues" evidence="6">
    <location>
        <begin position="1"/>
        <end position="10"/>
    </location>
</feature>
<keyword evidence="3 5" id="KW-0808">Transferase</keyword>
<dbReference type="GO" id="GO:0043770">
    <property type="term" value="F:demethylmenaquinone methyltransferase activity"/>
    <property type="evidence" value="ECO:0007669"/>
    <property type="project" value="UniProtKB-UniRule"/>
</dbReference>